<keyword evidence="2" id="KW-1185">Reference proteome</keyword>
<evidence type="ECO:0000313" key="1">
    <source>
        <dbReference type="EMBL" id="PJJ56784.1"/>
    </source>
</evidence>
<gene>
    <name evidence="1" type="ORF">CLV56_0997</name>
</gene>
<dbReference type="SUPFAM" id="SSF50475">
    <property type="entry name" value="FMN-binding split barrel"/>
    <property type="match status" value="1"/>
</dbReference>
<proteinExistence type="predicted"/>
<accession>A0A2M9BFV8</accession>
<organism evidence="1 2">
    <name type="scientific">Mumia flava</name>
    <dbReference type="NCBI Taxonomy" id="1348852"/>
    <lineage>
        <taxon>Bacteria</taxon>
        <taxon>Bacillati</taxon>
        <taxon>Actinomycetota</taxon>
        <taxon>Actinomycetes</taxon>
        <taxon>Propionibacteriales</taxon>
        <taxon>Nocardioidaceae</taxon>
        <taxon>Mumia</taxon>
    </lineage>
</organism>
<dbReference type="InterPro" id="IPR012349">
    <property type="entry name" value="Split_barrel_FMN-bd"/>
</dbReference>
<dbReference type="OrthoDB" id="5193072at2"/>
<protein>
    <submittedName>
        <fullName evidence="1">Pyridoxamine 5'-phosphate oxidase-like protein</fullName>
    </submittedName>
</protein>
<comment type="caution">
    <text evidence="1">The sequence shown here is derived from an EMBL/GenBank/DDBJ whole genome shotgun (WGS) entry which is preliminary data.</text>
</comment>
<dbReference type="Proteomes" id="UP000230842">
    <property type="component" value="Unassembled WGS sequence"/>
</dbReference>
<dbReference type="Pfam" id="PF12900">
    <property type="entry name" value="Pyridox_ox_2"/>
    <property type="match status" value="1"/>
</dbReference>
<evidence type="ECO:0000313" key="2">
    <source>
        <dbReference type="Proteomes" id="UP000230842"/>
    </source>
</evidence>
<dbReference type="Gene3D" id="2.30.110.10">
    <property type="entry name" value="Electron Transport, Fmn-binding Protein, Chain A"/>
    <property type="match status" value="1"/>
</dbReference>
<name>A0A2M9BFV8_9ACTN</name>
<dbReference type="InterPro" id="IPR024747">
    <property type="entry name" value="Pyridox_Oxase-rel"/>
</dbReference>
<dbReference type="AlphaFoldDB" id="A0A2M9BFV8"/>
<dbReference type="RefSeq" id="WP_100414479.1">
    <property type="nucleotide sequence ID" value="NZ_PGEZ01000001.1"/>
</dbReference>
<dbReference type="EMBL" id="PGEZ01000001">
    <property type="protein sequence ID" value="PJJ56784.1"/>
    <property type="molecule type" value="Genomic_DNA"/>
</dbReference>
<reference evidence="1 2" key="1">
    <citation type="submission" date="2017-11" db="EMBL/GenBank/DDBJ databases">
        <title>Genomic Encyclopedia of Archaeal and Bacterial Type Strains, Phase II (KMG-II): From Individual Species to Whole Genera.</title>
        <authorList>
            <person name="Goeker M."/>
        </authorList>
    </citation>
    <scope>NUCLEOTIDE SEQUENCE [LARGE SCALE GENOMIC DNA]</scope>
    <source>
        <strain evidence="1 2">DSM 27763</strain>
    </source>
</reference>
<sequence>MFSTSPGSDRPAPGNAAHVLGAEECRELLTTTTVGRVAFCRDGTPVLLPVNFRVVDDVIAFRTSPTSPLAVLAEHDGEVVFEVDHHDDVFRHGWSVIVSGRSAAASPAALATADLRSWQHGTDLAIAIVPERITGRRVAAR</sequence>